<feature type="compositionally biased region" description="Low complexity" evidence="1">
    <location>
        <begin position="101"/>
        <end position="114"/>
    </location>
</feature>
<organism evidence="3 4">
    <name type="scientific">Tothia fuscella</name>
    <dbReference type="NCBI Taxonomy" id="1048955"/>
    <lineage>
        <taxon>Eukaryota</taxon>
        <taxon>Fungi</taxon>
        <taxon>Dikarya</taxon>
        <taxon>Ascomycota</taxon>
        <taxon>Pezizomycotina</taxon>
        <taxon>Dothideomycetes</taxon>
        <taxon>Pleosporomycetidae</taxon>
        <taxon>Venturiales</taxon>
        <taxon>Cylindrosympodiaceae</taxon>
        <taxon>Tothia</taxon>
    </lineage>
</organism>
<keyword evidence="4" id="KW-1185">Reference proteome</keyword>
<accession>A0A9P4P5C0</accession>
<evidence type="ECO:0000313" key="3">
    <source>
        <dbReference type="EMBL" id="KAF2437158.1"/>
    </source>
</evidence>
<proteinExistence type="predicted"/>
<evidence type="ECO:0000313" key="4">
    <source>
        <dbReference type="Proteomes" id="UP000800235"/>
    </source>
</evidence>
<dbReference type="AlphaFoldDB" id="A0A9P4P5C0"/>
<keyword evidence="2" id="KW-0812">Transmembrane</keyword>
<comment type="caution">
    <text evidence="3">The sequence shown here is derived from an EMBL/GenBank/DDBJ whole genome shotgun (WGS) entry which is preliminary data.</text>
</comment>
<dbReference type="Proteomes" id="UP000800235">
    <property type="component" value="Unassembled WGS sequence"/>
</dbReference>
<feature type="region of interest" description="Disordered" evidence="1">
    <location>
        <begin position="81"/>
        <end position="125"/>
    </location>
</feature>
<evidence type="ECO:0000256" key="1">
    <source>
        <dbReference type="SAM" id="MobiDB-lite"/>
    </source>
</evidence>
<dbReference type="Pfam" id="PF26639">
    <property type="entry name" value="Het-6_barrel"/>
    <property type="match status" value="1"/>
</dbReference>
<dbReference type="EMBL" id="MU007009">
    <property type="protein sequence ID" value="KAF2437158.1"/>
    <property type="molecule type" value="Genomic_DNA"/>
</dbReference>
<dbReference type="OrthoDB" id="2157530at2759"/>
<keyword evidence="2" id="KW-1133">Transmembrane helix</keyword>
<evidence type="ECO:0000256" key="2">
    <source>
        <dbReference type="SAM" id="Phobius"/>
    </source>
</evidence>
<protein>
    <submittedName>
        <fullName evidence="3">Uncharacterized protein</fullName>
    </submittedName>
</protein>
<sequence length="222" mass="24718">MLVPENAADGLPNGSILRYKETIRNYYLERERDRTLLCWTLTAGKDWLGSRVCNYFAHVDDFTAAIKQGFLHSSDLQTSQQTDQLPLASPASAREQKQSGLVPLTPTTSLQTLSGESTASSIPENRATETGNVDRFFESASHACQGRKLFGSKRFSISLGPAATLPGDIICVLFGAIVSFILRPQGNYYSLVGECYVYEVMDGMFARERQQMGVEEEWFELH</sequence>
<feature type="transmembrane region" description="Helical" evidence="2">
    <location>
        <begin position="157"/>
        <end position="182"/>
    </location>
</feature>
<reference evidence="3" key="1">
    <citation type="journal article" date="2020" name="Stud. Mycol.">
        <title>101 Dothideomycetes genomes: a test case for predicting lifestyles and emergence of pathogens.</title>
        <authorList>
            <person name="Haridas S."/>
            <person name="Albert R."/>
            <person name="Binder M."/>
            <person name="Bloem J."/>
            <person name="Labutti K."/>
            <person name="Salamov A."/>
            <person name="Andreopoulos B."/>
            <person name="Baker S."/>
            <person name="Barry K."/>
            <person name="Bills G."/>
            <person name="Bluhm B."/>
            <person name="Cannon C."/>
            <person name="Castanera R."/>
            <person name="Culley D."/>
            <person name="Daum C."/>
            <person name="Ezra D."/>
            <person name="Gonzalez J."/>
            <person name="Henrissat B."/>
            <person name="Kuo A."/>
            <person name="Liang C."/>
            <person name="Lipzen A."/>
            <person name="Lutzoni F."/>
            <person name="Magnuson J."/>
            <person name="Mondo S."/>
            <person name="Nolan M."/>
            <person name="Ohm R."/>
            <person name="Pangilinan J."/>
            <person name="Park H.-J."/>
            <person name="Ramirez L."/>
            <person name="Alfaro M."/>
            <person name="Sun H."/>
            <person name="Tritt A."/>
            <person name="Yoshinaga Y."/>
            <person name="Zwiers L.-H."/>
            <person name="Turgeon B."/>
            <person name="Goodwin S."/>
            <person name="Spatafora J."/>
            <person name="Crous P."/>
            <person name="Grigoriev I."/>
        </authorList>
    </citation>
    <scope>NUCLEOTIDE SEQUENCE</scope>
    <source>
        <strain evidence="3">CBS 130266</strain>
    </source>
</reference>
<feature type="compositionally biased region" description="Polar residues" evidence="1">
    <location>
        <begin position="115"/>
        <end position="125"/>
    </location>
</feature>
<gene>
    <name evidence="3" type="ORF">EJ08DRAFT_14855</name>
</gene>
<name>A0A9P4P5C0_9PEZI</name>
<keyword evidence="2" id="KW-0472">Membrane</keyword>